<dbReference type="Proteomes" id="UP000215731">
    <property type="component" value="Unassembled WGS sequence"/>
</dbReference>
<gene>
    <name evidence="1" type="ORF">DJ80_06085</name>
</gene>
<organism evidence="1 2">
    <name type="scientific">Halorubrum ezzemoulense</name>
    <name type="common">Halorubrum chaoviator</name>
    <dbReference type="NCBI Taxonomy" id="337243"/>
    <lineage>
        <taxon>Archaea</taxon>
        <taxon>Methanobacteriati</taxon>
        <taxon>Methanobacteriota</taxon>
        <taxon>Stenosarchaea group</taxon>
        <taxon>Halobacteria</taxon>
        <taxon>Halobacteriales</taxon>
        <taxon>Haloferacaceae</taxon>
        <taxon>Halorubrum</taxon>
    </lineage>
</organism>
<name>A0A256J5Z2_HALEZ</name>
<sequence length="124" mass="13577">MTDGYHLVREWSDIAAATKPSGRDKQRVATLLEEGRNCVVWVPTWLLDAEDNDIATVEASEHLAVGGVEDYSEKAWSFTQSTTDGSAVFLPKSAVVLFERGEGVESIETPQRGLASFEEAQSDD</sequence>
<dbReference type="AlphaFoldDB" id="A0A256J5Z2"/>
<dbReference type="EMBL" id="NHOZ01000054">
    <property type="protein sequence ID" value="OYR64123.1"/>
    <property type="molecule type" value="Genomic_DNA"/>
</dbReference>
<accession>A0A256J5Z2</accession>
<reference evidence="1 2" key="1">
    <citation type="journal article" date="2014" name="Front. Microbiol.">
        <title>Population and genomic analysis of the genus Halorubrum.</title>
        <authorList>
            <person name="Fullmer M.S."/>
            <person name="Soucy S.M."/>
            <person name="Swithers K.S."/>
            <person name="Makkay A.M."/>
            <person name="Wheeler R."/>
            <person name="Ventosa A."/>
            <person name="Gogarten J.P."/>
            <person name="Papke R.T."/>
        </authorList>
    </citation>
    <scope>NUCLEOTIDE SEQUENCE [LARGE SCALE GENOMIC DNA]</scope>
    <source>
        <strain evidence="1 2">Ga36</strain>
    </source>
</reference>
<evidence type="ECO:0000313" key="1">
    <source>
        <dbReference type="EMBL" id="OYR64123.1"/>
    </source>
</evidence>
<protein>
    <submittedName>
        <fullName evidence="1">Uncharacterized protein</fullName>
    </submittedName>
</protein>
<dbReference type="RefSeq" id="WP_094552767.1">
    <property type="nucleotide sequence ID" value="NZ_NHOZ01000054.1"/>
</dbReference>
<comment type="caution">
    <text evidence="1">The sequence shown here is derived from an EMBL/GenBank/DDBJ whole genome shotgun (WGS) entry which is preliminary data.</text>
</comment>
<evidence type="ECO:0000313" key="2">
    <source>
        <dbReference type="Proteomes" id="UP000215731"/>
    </source>
</evidence>
<proteinExistence type="predicted"/>